<keyword evidence="2" id="KW-0547">Nucleotide-binding</keyword>
<comment type="caution">
    <text evidence="5">The sequence shown here is derived from an EMBL/GenBank/DDBJ whole genome shotgun (WGS) entry which is preliminary data.</text>
</comment>
<dbReference type="SUPFAM" id="SSF52540">
    <property type="entry name" value="P-loop containing nucleoside triphosphate hydrolases"/>
    <property type="match status" value="1"/>
</dbReference>
<evidence type="ECO:0000256" key="2">
    <source>
        <dbReference type="ARBA" id="ARBA00022741"/>
    </source>
</evidence>
<dbReference type="InterPro" id="IPR003593">
    <property type="entry name" value="AAA+_ATPase"/>
</dbReference>
<reference evidence="6" key="1">
    <citation type="submission" date="2017-11" db="EMBL/GenBank/DDBJ databases">
        <authorList>
            <person name="Zhu W."/>
        </authorList>
    </citation>
    <scope>NUCLEOTIDE SEQUENCE [LARGE SCALE GENOMIC DNA]</scope>
    <source>
        <strain evidence="6">CAU 1051</strain>
    </source>
</reference>
<keyword evidence="6" id="KW-1185">Reference proteome</keyword>
<dbReference type="InterPro" id="IPR003439">
    <property type="entry name" value="ABC_transporter-like_ATP-bd"/>
</dbReference>
<evidence type="ECO:0000313" key="5">
    <source>
        <dbReference type="EMBL" id="RDW18884.1"/>
    </source>
</evidence>
<dbReference type="OrthoDB" id="9776369at2"/>
<dbReference type="Proteomes" id="UP000256520">
    <property type="component" value="Unassembled WGS sequence"/>
</dbReference>
<feature type="domain" description="ABC transporter" evidence="4">
    <location>
        <begin position="3"/>
        <end position="237"/>
    </location>
</feature>
<dbReference type="InterPro" id="IPR027417">
    <property type="entry name" value="P-loop_NTPase"/>
</dbReference>
<dbReference type="EMBL" id="PIOD01000008">
    <property type="protein sequence ID" value="RDW18884.1"/>
    <property type="molecule type" value="Genomic_DNA"/>
</dbReference>
<dbReference type="PANTHER" id="PTHR42711">
    <property type="entry name" value="ABC TRANSPORTER ATP-BINDING PROTEIN"/>
    <property type="match status" value="1"/>
</dbReference>
<dbReference type="InterPro" id="IPR050763">
    <property type="entry name" value="ABC_transporter_ATP-binding"/>
</dbReference>
<accession>A0A3D8PSB6</accession>
<evidence type="ECO:0000256" key="3">
    <source>
        <dbReference type="ARBA" id="ARBA00022840"/>
    </source>
</evidence>
<gene>
    <name evidence="5" type="ORF">CWR45_08695</name>
</gene>
<keyword evidence="1" id="KW-0813">Transport</keyword>
<dbReference type="GO" id="GO:0005524">
    <property type="term" value="F:ATP binding"/>
    <property type="evidence" value="ECO:0007669"/>
    <property type="project" value="UniProtKB-KW"/>
</dbReference>
<protein>
    <submittedName>
        <fullName evidence="5">ABC transporter ATP-binding protein</fullName>
    </submittedName>
</protein>
<dbReference type="AlphaFoldDB" id="A0A3D8PSB6"/>
<dbReference type="PANTHER" id="PTHR42711:SF19">
    <property type="entry name" value="DOXORUBICIN RESISTANCE ATP-BINDING PROTEIN DRRA"/>
    <property type="match status" value="1"/>
</dbReference>
<sequence length="310" mass="33876">MILDAKGVTKVFQGPGKSKMVANDNLSFHIHEGEIFGLLGHNGAGKTTLVNQILGLLTPTSGEINLMGESVLQSPTRARSICSVQPQSQIPLGFLTPKQAVTLMGKMRAREKFNPKRVEMLFEALNMGGWANTAGEKLSGGARRLTAFCMAVIVPGELVILDEPTNDVDPVRRRYLWQVIRQLTNDGTSVILVTHNVVEAERAVDRVAILHKGKFLAQGTPSEVKGSISNQMRMEVSLAKGLNEIDVPSWALTSNHKASRLMFSIESSEVPLTIEWARDNVDKGHFIDYSLSPATIEDVYVELTSEKGAV</sequence>
<name>A0A3D8PSB6_9BACI</name>
<proteinExistence type="predicted"/>
<dbReference type="Pfam" id="PF00005">
    <property type="entry name" value="ABC_tran"/>
    <property type="match status" value="1"/>
</dbReference>
<evidence type="ECO:0000256" key="1">
    <source>
        <dbReference type="ARBA" id="ARBA00022448"/>
    </source>
</evidence>
<dbReference type="RefSeq" id="WP_115749480.1">
    <property type="nucleotide sequence ID" value="NZ_PIOD01000008.1"/>
</dbReference>
<evidence type="ECO:0000259" key="4">
    <source>
        <dbReference type="PROSITE" id="PS50893"/>
    </source>
</evidence>
<keyword evidence="3 5" id="KW-0067">ATP-binding</keyword>
<dbReference type="GO" id="GO:0016887">
    <property type="term" value="F:ATP hydrolysis activity"/>
    <property type="evidence" value="ECO:0007669"/>
    <property type="project" value="InterPro"/>
</dbReference>
<evidence type="ECO:0000313" key="6">
    <source>
        <dbReference type="Proteomes" id="UP000256520"/>
    </source>
</evidence>
<dbReference type="SMART" id="SM00382">
    <property type="entry name" value="AAA"/>
    <property type="match status" value="1"/>
</dbReference>
<dbReference type="Gene3D" id="3.40.50.300">
    <property type="entry name" value="P-loop containing nucleotide triphosphate hydrolases"/>
    <property type="match status" value="1"/>
</dbReference>
<organism evidence="5 6">
    <name type="scientific">Oceanobacillus chungangensis</name>
    <dbReference type="NCBI Taxonomy" id="1229152"/>
    <lineage>
        <taxon>Bacteria</taxon>
        <taxon>Bacillati</taxon>
        <taxon>Bacillota</taxon>
        <taxon>Bacilli</taxon>
        <taxon>Bacillales</taxon>
        <taxon>Bacillaceae</taxon>
        <taxon>Oceanobacillus</taxon>
    </lineage>
</organism>
<dbReference type="PROSITE" id="PS50893">
    <property type="entry name" value="ABC_TRANSPORTER_2"/>
    <property type="match status" value="1"/>
</dbReference>